<feature type="signal peptide" evidence="9">
    <location>
        <begin position="1"/>
        <end position="24"/>
    </location>
</feature>
<evidence type="ECO:0000313" key="11">
    <source>
        <dbReference type="RefSeq" id="XP_010783265.1"/>
    </source>
</evidence>
<comment type="similarity">
    <text evidence="2">Belongs to the hepcidin family.</text>
</comment>
<evidence type="ECO:0000256" key="8">
    <source>
        <dbReference type="SAM" id="MobiDB-lite"/>
    </source>
</evidence>
<evidence type="ECO:0000256" key="2">
    <source>
        <dbReference type="ARBA" id="ARBA00008022"/>
    </source>
</evidence>
<dbReference type="Pfam" id="PF06446">
    <property type="entry name" value="Hepcidin"/>
    <property type="match status" value="1"/>
</dbReference>
<reference evidence="11" key="1">
    <citation type="submission" date="2025-08" db="UniProtKB">
        <authorList>
            <consortium name="RefSeq"/>
        </authorList>
    </citation>
    <scope>IDENTIFICATION</scope>
    <source>
        <tissue evidence="11">Muscle</tissue>
    </source>
</reference>
<dbReference type="GO" id="GO:0006879">
    <property type="term" value="P:intracellular iron ion homeostasis"/>
    <property type="evidence" value="ECO:0007669"/>
    <property type="project" value="InterPro"/>
</dbReference>
<dbReference type="Proteomes" id="UP000504611">
    <property type="component" value="Unplaced"/>
</dbReference>
<evidence type="ECO:0000256" key="1">
    <source>
        <dbReference type="ARBA" id="ARBA00004613"/>
    </source>
</evidence>
<dbReference type="GeneID" id="104957341"/>
<evidence type="ECO:0000256" key="4">
    <source>
        <dbReference type="ARBA" id="ARBA00022529"/>
    </source>
</evidence>
<dbReference type="GO" id="GO:0042742">
    <property type="term" value="P:defense response to bacterium"/>
    <property type="evidence" value="ECO:0007669"/>
    <property type="project" value="UniProtKB-KW"/>
</dbReference>
<dbReference type="AlphaFoldDB" id="A0A6I9P6Q3"/>
<evidence type="ECO:0000256" key="9">
    <source>
        <dbReference type="SAM" id="SignalP"/>
    </source>
</evidence>
<dbReference type="InterPro" id="IPR010500">
    <property type="entry name" value="Hepcidin"/>
</dbReference>
<evidence type="ECO:0000256" key="5">
    <source>
        <dbReference type="ARBA" id="ARBA00022702"/>
    </source>
</evidence>
<dbReference type="GO" id="GO:0005179">
    <property type="term" value="F:hormone activity"/>
    <property type="evidence" value="ECO:0007669"/>
    <property type="project" value="UniProtKB-KW"/>
</dbReference>
<dbReference type="OrthoDB" id="8905640at2759"/>
<keyword evidence="7" id="KW-1015">Disulfide bond</keyword>
<proteinExistence type="inferred from homology"/>
<organism evidence="10 11">
    <name type="scientific">Notothenia coriiceps</name>
    <name type="common">black rockcod</name>
    <dbReference type="NCBI Taxonomy" id="8208"/>
    <lineage>
        <taxon>Eukaryota</taxon>
        <taxon>Metazoa</taxon>
        <taxon>Chordata</taxon>
        <taxon>Craniata</taxon>
        <taxon>Vertebrata</taxon>
        <taxon>Euteleostomi</taxon>
        <taxon>Actinopterygii</taxon>
        <taxon>Neopterygii</taxon>
        <taxon>Teleostei</taxon>
        <taxon>Neoteleostei</taxon>
        <taxon>Acanthomorphata</taxon>
        <taxon>Eupercaria</taxon>
        <taxon>Perciformes</taxon>
        <taxon>Notothenioidei</taxon>
        <taxon>Nototheniidae</taxon>
        <taxon>Notothenia</taxon>
    </lineage>
</organism>
<dbReference type="RefSeq" id="XP_010783265.1">
    <property type="nucleotide sequence ID" value="XM_010784963.1"/>
</dbReference>
<dbReference type="KEGG" id="ncc:104957341"/>
<evidence type="ECO:0000256" key="6">
    <source>
        <dbReference type="ARBA" id="ARBA00023022"/>
    </source>
</evidence>
<sequence>MKTFWVAVAVAVVLTCIYMEESSAVPVTEVPDEEEPMNYDYPLTEHEEPSDDSWMMPYSPRARRPRRKCKFCCNCCSDICQTCCTRRF</sequence>
<feature type="region of interest" description="Disordered" evidence="8">
    <location>
        <begin position="27"/>
        <end position="57"/>
    </location>
</feature>
<keyword evidence="9" id="KW-0732">Signal</keyword>
<evidence type="ECO:0000256" key="7">
    <source>
        <dbReference type="ARBA" id="ARBA00023157"/>
    </source>
</evidence>
<keyword evidence="10" id="KW-1185">Reference proteome</keyword>
<dbReference type="GO" id="GO:0005576">
    <property type="term" value="C:extracellular region"/>
    <property type="evidence" value="ECO:0007669"/>
    <property type="project" value="UniProtKB-SubCell"/>
</dbReference>
<comment type="subcellular location">
    <subcellularLocation>
        <location evidence="1">Secreted</location>
    </subcellularLocation>
</comment>
<keyword evidence="6" id="KW-0044">Antibiotic</keyword>
<keyword evidence="3" id="KW-0964">Secreted</keyword>
<keyword evidence="4" id="KW-0929">Antimicrobial</keyword>
<name>A0A6I9P6Q3_9TELE</name>
<protein>
    <submittedName>
        <fullName evidence="11">Hepcidin-like</fullName>
    </submittedName>
</protein>
<keyword evidence="5" id="KW-0372">Hormone</keyword>
<gene>
    <name evidence="11" type="primary">LOC104957341</name>
</gene>
<evidence type="ECO:0000313" key="10">
    <source>
        <dbReference type="Proteomes" id="UP000504611"/>
    </source>
</evidence>
<accession>A0A6I9P6Q3</accession>
<evidence type="ECO:0000256" key="3">
    <source>
        <dbReference type="ARBA" id="ARBA00022525"/>
    </source>
</evidence>
<feature type="chain" id="PRO_5026875194" evidence="9">
    <location>
        <begin position="25"/>
        <end position="88"/>
    </location>
</feature>